<dbReference type="GO" id="GO:0005507">
    <property type="term" value="F:copper ion binding"/>
    <property type="evidence" value="ECO:0007669"/>
    <property type="project" value="InterPro"/>
</dbReference>
<sequence>MITLFNLADLATLPPTVLNWQSVFNMYLVLGVSGAIFAYGLMFFYILNGRRKSSTGGMGVRGGGRGNLLTLIVVTGIVIAAFIAGVEGNSFMWNSPQNLPTLTITVHAYQWGWNFTYPNGYTSTDTLTVPANTTVILNVTSEDVFHDLGIPMFDVKADAIPGQWDALWFVATQTGIYPYAIRCYELCGVGHAYMTANLTVLTPSEFSFWYAHHGST</sequence>
<dbReference type="EMBL" id="NEXH01000006">
    <property type="protein sequence ID" value="PSN95827.1"/>
    <property type="molecule type" value="Genomic_DNA"/>
</dbReference>
<evidence type="ECO:0000313" key="11">
    <source>
        <dbReference type="Proteomes" id="UP000241284"/>
    </source>
</evidence>
<evidence type="ECO:0000256" key="5">
    <source>
        <dbReference type="ARBA" id="ARBA00022982"/>
    </source>
</evidence>
<evidence type="ECO:0000256" key="1">
    <source>
        <dbReference type="ARBA" id="ARBA00004370"/>
    </source>
</evidence>
<dbReference type="PROSITE" id="PS00078">
    <property type="entry name" value="COX2"/>
    <property type="match status" value="1"/>
</dbReference>
<comment type="similarity">
    <text evidence="2">Belongs to the cytochrome c oxidase subunit 2 family.</text>
</comment>
<dbReference type="InterPro" id="IPR008972">
    <property type="entry name" value="Cupredoxin"/>
</dbReference>
<accession>A0A2R6BB22</accession>
<comment type="caution">
    <text evidence="10">The sequence shown here is derived from an EMBL/GenBank/DDBJ whole genome shotgun (WGS) entry which is preliminary data.</text>
</comment>
<dbReference type="GO" id="GO:0042773">
    <property type="term" value="P:ATP synthesis coupled electron transport"/>
    <property type="evidence" value="ECO:0007669"/>
    <property type="project" value="TreeGrafter"/>
</dbReference>
<keyword evidence="6" id="KW-0186">Copper</keyword>
<reference evidence="10 11" key="1">
    <citation type="submission" date="2017-04" db="EMBL/GenBank/DDBJ databases">
        <title>Novel microbial lineages endemic to geothermal iron-oxide mats fill important gaps in the evolutionary history of Archaea.</title>
        <authorList>
            <person name="Jay Z.J."/>
            <person name="Beam J.P."/>
            <person name="Dlakic M."/>
            <person name="Rusch D.B."/>
            <person name="Kozubal M.A."/>
            <person name="Inskeep W.P."/>
        </authorList>
    </citation>
    <scope>NUCLEOTIDE SEQUENCE [LARGE SCALE GENOMIC DNA]</scope>
    <source>
        <strain evidence="10">ECH_B_2</strain>
    </source>
</reference>
<dbReference type="Gene3D" id="2.60.40.420">
    <property type="entry name" value="Cupredoxins - blue copper proteins"/>
    <property type="match status" value="1"/>
</dbReference>
<evidence type="ECO:0000256" key="3">
    <source>
        <dbReference type="ARBA" id="ARBA00022448"/>
    </source>
</evidence>
<dbReference type="InterPro" id="IPR001505">
    <property type="entry name" value="Copper_CuA"/>
</dbReference>
<dbReference type="PANTHER" id="PTHR22888:SF9">
    <property type="entry name" value="CYTOCHROME C OXIDASE SUBUNIT 2"/>
    <property type="match status" value="1"/>
</dbReference>
<dbReference type="AlphaFoldDB" id="A0A2R6BB22"/>
<dbReference type="PROSITE" id="PS50857">
    <property type="entry name" value="COX2_CUA"/>
    <property type="match status" value="1"/>
</dbReference>
<keyword evidence="8" id="KW-1133">Transmembrane helix</keyword>
<dbReference type="SUPFAM" id="SSF49503">
    <property type="entry name" value="Cupredoxins"/>
    <property type="match status" value="1"/>
</dbReference>
<protein>
    <recommendedName>
        <fullName evidence="9">Cytochrome oxidase subunit II copper A binding domain-containing protein</fullName>
    </recommendedName>
</protein>
<evidence type="ECO:0000259" key="9">
    <source>
        <dbReference type="PROSITE" id="PS50857"/>
    </source>
</evidence>
<dbReference type="GO" id="GO:0016020">
    <property type="term" value="C:membrane"/>
    <property type="evidence" value="ECO:0007669"/>
    <property type="project" value="UniProtKB-SubCell"/>
</dbReference>
<dbReference type="GO" id="GO:0004129">
    <property type="term" value="F:cytochrome-c oxidase activity"/>
    <property type="evidence" value="ECO:0007669"/>
    <property type="project" value="InterPro"/>
</dbReference>
<evidence type="ECO:0000256" key="2">
    <source>
        <dbReference type="ARBA" id="ARBA00007866"/>
    </source>
</evidence>
<feature type="transmembrane region" description="Helical" evidence="8">
    <location>
        <begin position="24"/>
        <end position="47"/>
    </location>
</feature>
<keyword evidence="7 8" id="KW-0472">Membrane</keyword>
<name>A0A2R6BB22_9ARCH</name>
<dbReference type="InterPro" id="IPR002429">
    <property type="entry name" value="CcO_II-like_C"/>
</dbReference>
<evidence type="ECO:0000256" key="4">
    <source>
        <dbReference type="ARBA" id="ARBA00022723"/>
    </source>
</evidence>
<dbReference type="Pfam" id="PF00116">
    <property type="entry name" value="COX2"/>
    <property type="match status" value="1"/>
</dbReference>
<gene>
    <name evidence="10" type="ORF">B9Q06_04410</name>
</gene>
<evidence type="ECO:0000256" key="6">
    <source>
        <dbReference type="ARBA" id="ARBA00023008"/>
    </source>
</evidence>
<keyword evidence="4" id="KW-0479">Metal-binding</keyword>
<keyword evidence="8" id="KW-0812">Transmembrane</keyword>
<keyword evidence="3" id="KW-0813">Transport</keyword>
<dbReference type="PANTHER" id="PTHR22888">
    <property type="entry name" value="CYTOCHROME C OXIDASE, SUBUNIT II"/>
    <property type="match status" value="1"/>
</dbReference>
<dbReference type="InterPro" id="IPR045187">
    <property type="entry name" value="CcO_II"/>
</dbReference>
<keyword evidence="5" id="KW-0249">Electron transport</keyword>
<evidence type="ECO:0000256" key="7">
    <source>
        <dbReference type="ARBA" id="ARBA00023136"/>
    </source>
</evidence>
<proteinExistence type="inferred from homology"/>
<organism evidence="10 11">
    <name type="scientific">Candidatus Marsarchaeota G2 archaeon ECH_B_2</name>
    <dbReference type="NCBI Taxonomy" id="1978160"/>
    <lineage>
        <taxon>Archaea</taxon>
        <taxon>Candidatus Marsarchaeota</taxon>
        <taxon>Candidatus Marsarchaeota group 2</taxon>
    </lineage>
</organism>
<comment type="subcellular location">
    <subcellularLocation>
        <location evidence="1">Membrane</location>
    </subcellularLocation>
</comment>
<feature type="transmembrane region" description="Helical" evidence="8">
    <location>
        <begin position="68"/>
        <end position="86"/>
    </location>
</feature>
<feature type="domain" description="Cytochrome oxidase subunit II copper A binding" evidence="9">
    <location>
        <begin position="99"/>
        <end position="212"/>
    </location>
</feature>
<evidence type="ECO:0000313" key="10">
    <source>
        <dbReference type="EMBL" id="PSN95827.1"/>
    </source>
</evidence>
<evidence type="ECO:0000256" key="8">
    <source>
        <dbReference type="SAM" id="Phobius"/>
    </source>
</evidence>
<dbReference type="Proteomes" id="UP000241284">
    <property type="component" value="Unassembled WGS sequence"/>
</dbReference>